<dbReference type="Gene3D" id="2.40.50.140">
    <property type="entry name" value="Nucleic acid-binding proteins"/>
    <property type="match status" value="1"/>
</dbReference>
<keyword evidence="2" id="KW-1185">Reference proteome</keyword>
<accession>A0ABR1YL99</accession>
<evidence type="ECO:0000313" key="2">
    <source>
        <dbReference type="Proteomes" id="UP001492380"/>
    </source>
</evidence>
<dbReference type="Proteomes" id="UP001492380">
    <property type="component" value="Unassembled WGS sequence"/>
</dbReference>
<organism evidence="1 2">
    <name type="scientific">Phyllosticta capitalensis</name>
    <dbReference type="NCBI Taxonomy" id="121624"/>
    <lineage>
        <taxon>Eukaryota</taxon>
        <taxon>Fungi</taxon>
        <taxon>Dikarya</taxon>
        <taxon>Ascomycota</taxon>
        <taxon>Pezizomycotina</taxon>
        <taxon>Dothideomycetes</taxon>
        <taxon>Dothideomycetes incertae sedis</taxon>
        <taxon>Botryosphaeriales</taxon>
        <taxon>Phyllostictaceae</taxon>
        <taxon>Phyllosticta</taxon>
    </lineage>
</organism>
<comment type="caution">
    <text evidence="1">The sequence shown here is derived from an EMBL/GenBank/DDBJ whole genome shotgun (WGS) entry which is preliminary data.</text>
</comment>
<dbReference type="InterPro" id="IPR024222">
    <property type="entry name" value="Ten1_fungal"/>
</dbReference>
<dbReference type="EMBL" id="JBBWRZ010000006">
    <property type="protein sequence ID" value="KAK8233296.1"/>
    <property type="molecule type" value="Genomic_DNA"/>
</dbReference>
<protein>
    <submittedName>
        <fullName evidence="1">CST complex subunit Ten1</fullName>
    </submittedName>
</protein>
<proteinExistence type="predicted"/>
<name>A0ABR1YL99_9PEZI</name>
<dbReference type="Pfam" id="PF12658">
    <property type="entry name" value="Ten1"/>
    <property type="match status" value="1"/>
</dbReference>
<dbReference type="InterPro" id="IPR012340">
    <property type="entry name" value="NA-bd_OB-fold"/>
</dbReference>
<gene>
    <name evidence="1" type="ORF">HDK90DRAFT_511150</name>
</gene>
<sequence length="132" mass="14559">MSTGPPPSQLILLSDLGSMEKGTKVRFLGCVERYDVASGVLLVKHAYPLGAPIQVAHVDVKLALETLRHTDLQTGAWLNITGYVGEEARRVRRQRGVCVQAVMVRPAGELKLSEYEQALDARKVCDILYQRA</sequence>
<evidence type="ECO:0000313" key="1">
    <source>
        <dbReference type="EMBL" id="KAK8233296.1"/>
    </source>
</evidence>
<reference evidence="1 2" key="1">
    <citation type="submission" date="2024-04" db="EMBL/GenBank/DDBJ databases">
        <title>Phyllosticta paracitricarpa is synonymous to the EU quarantine fungus P. citricarpa based on phylogenomic analyses.</title>
        <authorList>
            <consortium name="Lawrence Berkeley National Laboratory"/>
            <person name="Van Ingen-Buijs V.A."/>
            <person name="Van Westerhoven A.C."/>
            <person name="Haridas S."/>
            <person name="Skiadas P."/>
            <person name="Martin F."/>
            <person name="Groenewald J.Z."/>
            <person name="Crous P.W."/>
            <person name="Seidl M.F."/>
        </authorList>
    </citation>
    <scope>NUCLEOTIDE SEQUENCE [LARGE SCALE GENOMIC DNA]</scope>
    <source>
        <strain evidence="1 2">CBS 123374</strain>
    </source>
</reference>